<dbReference type="EMBL" id="JACJJL010000042">
    <property type="protein sequence ID" value="MBM6663060.1"/>
    <property type="molecule type" value="Genomic_DNA"/>
</dbReference>
<dbReference type="AlphaFoldDB" id="A0A938WPG7"/>
<sequence>MKKTYTIIAALALAAAAYSQDGGNGLPPRLSPQADNLFQPSDCDEDGWLWFDTQDKIDRYVGAANNEDGAWQVGGKLVQLGTTNYSPYDECYALPDFEGVGTDGTIGSEGARTGGIAIQPSSANMTFNGGCVMFYLPTCKKFDMVLASESSIKVRLKANTTPDDAGLAYTDYRVVNAKYATVFGKLSGPGMKEWYDLQNLTNGSDDLKFDTRQPMVALLENCASDTLYLQAVRIYTYEPSTLGIDEVAAPGLGINISRRAVTLTEPRDISVCTLAGAVVASAKAARTLSLASLPAGAYIVRAGDKSRKVVIR</sequence>
<keyword evidence="1" id="KW-0732">Signal</keyword>
<dbReference type="Proteomes" id="UP000764045">
    <property type="component" value="Unassembled WGS sequence"/>
</dbReference>
<protein>
    <recommendedName>
        <fullName evidence="4">T9SS type A sorting domain-containing protein</fullName>
    </recommendedName>
</protein>
<gene>
    <name evidence="2" type="ORF">H6B30_15145</name>
</gene>
<proteinExistence type="predicted"/>
<keyword evidence="3" id="KW-1185">Reference proteome</keyword>
<organism evidence="2 3">
    <name type="scientific">Marseilla massiliensis</name>
    <dbReference type="NCBI Taxonomy" id="1841864"/>
    <lineage>
        <taxon>Bacteria</taxon>
        <taxon>Pseudomonadati</taxon>
        <taxon>Bacteroidota</taxon>
        <taxon>Bacteroidia</taxon>
        <taxon>Bacteroidales</taxon>
        <taxon>Prevotellaceae</taxon>
        <taxon>Marseilla</taxon>
    </lineage>
</organism>
<evidence type="ECO:0008006" key="4">
    <source>
        <dbReference type="Google" id="ProtNLM"/>
    </source>
</evidence>
<feature type="chain" id="PRO_5037818645" description="T9SS type A sorting domain-containing protein" evidence="1">
    <location>
        <begin position="20"/>
        <end position="312"/>
    </location>
</feature>
<accession>A0A938WPG7</accession>
<dbReference type="RefSeq" id="WP_205112073.1">
    <property type="nucleotide sequence ID" value="NZ_JACJJL010000042.1"/>
</dbReference>
<name>A0A938WPG7_9BACT</name>
<comment type="caution">
    <text evidence="2">The sequence shown here is derived from an EMBL/GenBank/DDBJ whole genome shotgun (WGS) entry which is preliminary data.</text>
</comment>
<feature type="signal peptide" evidence="1">
    <location>
        <begin position="1"/>
        <end position="19"/>
    </location>
</feature>
<reference evidence="2 3" key="1">
    <citation type="journal article" date="2021" name="Sci. Rep.">
        <title>The distribution of antibiotic resistance genes in chicken gut microbiota commensals.</title>
        <authorList>
            <person name="Juricova H."/>
            <person name="Matiasovicova J."/>
            <person name="Kubasova T."/>
            <person name="Cejkova D."/>
            <person name="Rychlik I."/>
        </authorList>
    </citation>
    <scope>NUCLEOTIDE SEQUENCE [LARGE SCALE GENOMIC DNA]</scope>
    <source>
        <strain evidence="2 3">An819</strain>
    </source>
</reference>
<evidence type="ECO:0000313" key="2">
    <source>
        <dbReference type="EMBL" id="MBM6663060.1"/>
    </source>
</evidence>
<evidence type="ECO:0000256" key="1">
    <source>
        <dbReference type="SAM" id="SignalP"/>
    </source>
</evidence>
<evidence type="ECO:0000313" key="3">
    <source>
        <dbReference type="Proteomes" id="UP000764045"/>
    </source>
</evidence>